<accession>A0A7J2U4R2</accession>
<dbReference type="GO" id="GO:0003735">
    <property type="term" value="F:structural constituent of ribosome"/>
    <property type="evidence" value="ECO:0007669"/>
    <property type="project" value="InterPro"/>
</dbReference>
<sequence length="111" mass="12492">MQWGFRMGSENCCIIIEIPPPKVKRVALVKYRGVERGFKIGRGYSLGELKEAGLNKKLAEHLNIPIDPKRKSVYSENVENLKKLLEMIKELVDAKKAKPAKLVTNVQQGSS</sequence>
<evidence type="ECO:0000256" key="1">
    <source>
        <dbReference type="ARBA" id="ARBA00022980"/>
    </source>
</evidence>
<reference evidence="4" key="1">
    <citation type="journal article" date="2020" name="mSystems">
        <title>Genome- and Community-Level Interaction Insights into Carbon Utilization and Element Cycling Functions of Hydrothermarchaeota in Hydrothermal Sediment.</title>
        <authorList>
            <person name="Zhou Z."/>
            <person name="Liu Y."/>
            <person name="Xu W."/>
            <person name="Pan J."/>
            <person name="Luo Z.H."/>
            <person name="Li M."/>
        </authorList>
    </citation>
    <scope>NUCLEOTIDE SEQUENCE [LARGE SCALE GENOMIC DNA]</scope>
    <source>
        <strain evidence="4">SpSt-125</strain>
    </source>
</reference>
<dbReference type="GO" id="GO:1990904">
    <property type="term" value="C:ribonucleoprotein complex"/>
    <property type="evidence" value="ECO:0007669"/>
    <property type="project" value="UniProtKB-KW"/>
</dbReference>
<dbReference type="Pfam" id="PF01294">
    <property type="entry name" value="Ribosomal_L13e"/>
    <property type="match status" value="1"/>
</dbReference>
<evidence type="ECO:0000256" key="2">
    <source>
        <dbReference type="ARBA" id="ARBA00023274"/>
    </source>
</evidence>
<dbReference type="InterPro" id="IPR001380">
    <property type="entry name" value="Ribosomal_eL13"/>
</dbReference>
<dbReference type="HAMAP" id="MF_00499">
    <property type="entry name" value="Ribosomal_eL13"/>
    <property type="match status" value="1"/>
</dbReference>
<name>A0A7J2U4R2_9CREN</name>
<gene>
    <name evidence="3" type="primary">rpl13e</name>
    <name evidence="4" type="ORF">ENO26_09480</name>
</gene>
<protein>
    <recommendedName>
        <fullName evidence="3">Large ribosomal subunit protein eL13</fullName>
    </recommendedName>
</protein>
<keyword evidence="2 3" id="KW-0687">Ribonucleoprotein</keyword>
<comment type="caution">
    <text evidence="4">The sequence shown here is derived from an EMBL/GenBank/DDBJ whole genome shotgun (WGS) entry which is preliminary data.</text>
</comment>
<dbReference type="AlphaFoldDB" id="A0A7J2U4R2"/>
<proteinExistence type="inferred from homology"/>
<dbReference type="GO" id="GO:0005840">
    <property type="term" value="C:ribosome"/>
    <property type="evidence" value="ECO:0007669"/>
    <property type="project" value="UniProtKB-KW"/>
</dbReference>
<organism evidence="4">
    <name type="scientific">Ignisphaera aggregans</name>
    <dbReference type="NCBI Taxonomy" id="334771"/>
    <lineage>
        <taxon>Archaea</taxon>
        <taxon>Thermoproteota</taxon>
        <taxon>Thermoprotei</taxon>
        <taxon>Desulfurococcales</taxon>
        <taxon>Desulfurococcaceae</taxon>
        <taxon>Ignisphaera</taxon>
    </lineage>
</organism>
<evidence type="ECO:0000256" key="3">
    <source>
        <dbReference type="HAMAP-Rule" id="MF_00499"/>
    </source>
</evidence>
<keyword evidence="1 3" id="KW-0689">Ribosomal protein</keyword>
<comment type="similarity">
    <text evidence="3">Belongs to the eukaryotic ribosomal protein eL13 family.</text>
</comment>
<dbReference type="GO" id="GO:0006412">
    <property type="term" value="P:translation"/>
    <property type="evidence" value="ECO:0007669"/>
    <property type="project" value="UniProtKB-UniRule"/>
</dbReference>
<evidence type="ECO:0000313" key="4">
    <source>
        <dbReference type="EMBL" id="HEM67774.1"/>
    </source>
</evidence>
<dbReference type="EMBL" id="DSEU01000067">
    <property type="protein sequence ID" value="HEM67774.1"/>
    <property type="molecule type" value="Genomic_DNA"/>
</dbReference>